<keyword evidence="3" id="KW-0238">DNA-binding</keyword>
<dbReference type="EMBL" id="FMZO01000024">
    <property type="protein sequence ID" value="SDE16894.1"/>
    <property type="molecule type" value="Genomic_DNA"/>
</dbReference>
<dbReference type="OrthoDB" id="9797341at2"/>
<dbReference type="InterPro" id="IPR000792">
    <property type="entry name" value="Tscrpt_reg_LuxR_C"/>
</dbReference>
<dbReference type="SUPFAM" id="SSF52172">
    <property type="entry name" value="CheY-like"/>
    <property type="match status" value="1"/>
</dbReference>
<name>A0A1G7APP2_NIADE</name>
<dbReference type="PROSITE" id="PS50110">
    <property type="entry name" value="RESPONSE_REGULATORY"/>
    <property type="match status" value="1"/>
</dbReference>
<keyword evidence="4" id="KW-0804">Transcription</keyword>
<dbReference type="PROSITE" id="PS50043">
    <property type="entry name" value="HTH_LUXR_2"/>
    <property type="match status" value="1"/>
</dbReference>
<dbReference type="STRING" id="1285928.SAMN04487894_12453"/>
<feature type="domain" description="HTH luxR-type" evidence="6">
    <location>
        <begin position="145"/>
        <end position="210"/>
    </location>
</feature>
<dbReference type="PRINTS" id="PR00038">
    <property type="entry name" value="HTHLUXR"/>
</dbReference>
<dbReference type="SUPFAM" id="SSF46894">
    <property type="entry name" value="C-terminal effector domain of the bipartite response regulators"/>
    <property type="match status" value="1"/>
</dbReference>
<dbReference type="RefSeq" id="WP_090393279.1">
    <property type="nucleotide sequence ID" value="NZ_FMZO01000024.1"/>
</dbReference>
<evidence type="ECO:0000256" key="3">
    <source>
        <dbReference type="ARBA" id="ARBA00023125"/>
    </source>
</evidence>
<dbReference type="GO" id="GO:0006355">
    <property type="term" value="P:regulation of DNA-templated transcription"/>
    <property type="evidence" value="ECO:0007669"/>
    <property type="project" value="InterPro"/>
</dbReference>
<accession>A0A1G7APP2</accession>
<dbReference type="InterPro" id="IPR001789">
    <property type="entry name" value="Sig_transdc_resp-reg_receiver"/>
</dbReference>
<dbReference type="GO" id="GO:0003677">
    <property type="term" value="F:DNA binding"/>
    <property type="evidence" value="ECO:0007669"/>
    <property type="project" value="UniProtKB-KW"/>
</dbReference>
<dbReference type="PROSITE" id="PS00622">
    <property type="entry name" value="HTH_LUXR_1"/>
    <property type="match status" value="1"/>
</dbReference>
<dbReference type="AlphaFoldDB" id="A0A1G7APP2"/>
<organism evidence="8 9">
    <name type="scientific">Niabella drilacis (strain DSM 25811 / CCM 8410 / CCUG 62505 / LMG 26954 / E90)</name>
    <dbReference type="NCBI Taxonomy" id="1285928"/>
    <lineage>
        <taxon>Bacteria</taxon>
        <taxon>Pseudomonadati</taxon>
        <taxon>Bacteroidota</taxon>
        <taxon>Chitinophagia</taxon>
        <taxon>Chitinophagales</taxon>
        <taxon>Chitinophagaceae</taxon>
        <taxon>Niabella</taxon>
    </lineage>
</organism>
<dbReference type="CDD" id="cd06170">
    <property type="entry name" value="LuxR_C_like"/>
    <property type="match status" value="1"/>
</dbReference>
<keyword evidence="9" id="KW-1185">Reference proteome</keyword>
<dbReference type="GO" id="GO:0000160">
    <property type="term" value="P:phosphorelay signal transduction system"/>
    <property type="evidence" value="ECO:0007669"/>
    <property type="project" value="InterPro"/>
</dbReference>
<evidence type="ECO:0000256" key="5">
    <source>
        <dbReference type="PROSITE-ProRule" id="PRU00169"/>
    </source>
</evidence>
<reference evidence="9" key="1">
    <citation type="submission" date="2016-10" db="EMBL/GenBank/DDBJ databases">
        <authorList>
            <person name="Varghese N."/>
            <person name="Submissions S."/>
        </authorList>
    </citation>
    <scope>NUCLEOTIDE SEQUENCE [LARGE SCALE GENOMIC DNA]</scope>
    <source>
        <strain evidence="9">DSM 25811 / CCM 8410 / LMG 26954 / E90</strain>
    </source>
</reference>
<dbReference type="Proteomes" id="UP000198757">
    <property type="component" value="Unassembled WGS sequence"/>
</dbReference>
<dbReference type="CDD" id="cd17535">
    <property type="entry name" value="REC_NarL-like"/>
    <property type="match status" value="1"/>
</dbReference>
<dbReference type="PANTHER" id="PTHR43214">
    <property type="entry name" value="TWO-COMPONENT RESPONSE REGULATOR"/>
    <property type="match status" value="1"/>
</dbReference>
<sequence>MDKRIAIFDDNSKRRESLEMLIELTDGMAFAGSFPDCSNVINDIDISNPDLVLMDIDMPNVNGIDGVIIIRKKYPDIKILMQTVFEDDEKLFACIRAGADGYILKKAQPQELLNAIEDALKGGAPMTPSIARQVLRFVGSIENKKQTEDFNLTARETEILSMLVQGLSYKMIANRCFISLPTVNSHIQNIYEKLQVHSAVEAVTKAIGNKIV</sequence>
<proteinExistence type="predicted"/>
<keyword evidence="1 5" id="KW-0597">Phosphoprotein</keyword>
<protein>
    <submittedName>
        <fullName evidence="8">Two component transcriptional regulator, LuxR family</fullName>
    </submittedName>
</protein>
<dbReference type="Gene3D" id="3.40.50.2300">
    <property type="match status" value="1"/>
</dbReference>
<dbReference type="SMART" id="SM00421">
    <property type="entry name" value="HTH_LUXR"/>
    <property type="match status" value="1"/>
</dbReference>
<dbReference type="Pfam" id="PF00196">
    <property type="entry name" value="GerE"/>
    <property type="match status" value="1"/>
</dbReference>
<dbReference type="InterPro" id="IPR039420">
    <property type="entry name" value="WalR-like"/>
</dbReference>
<feature type="modified residue" description="4-aspartylphosphate" evidence="5">
    <location>
        <position position="55"/>
    </location>
</feature>
<evidence type="ECO:0000256" key="2">
    <source>
        <dbReference type="ARBA" id="ARBA00023015"/>
    </source>
</evidence>
<evidence type="ECO:0000313" key="9">
    <source>
        <dbReference type="Proteomes" id="UP000198757"/>
    </source>
</evidence>
<evidence type="ECO:0000259" key="7">
    <source>
        <dbReference type="PROSITE" id="PS50110"/>
    </source>
</evidence>
<evidence type="ECO:0000313" key="8">
    <source>
        <dbReference type="EMBL" id="SDE16894.1"/>
    </source>
</evidence>
<dbReference type="Pfam" id="PF00072">
    <property type="entry name" value="Response_reg"/>
    <property type="match status" value="1"/>
</dbReference>
<keyword evidence="2" id="KW-0805">Transcription regulation</keyword>
<dbReference type="InterPro" id="IPR016032">
    <property type="entry name" value="Sig_transdc_resp-reg_C-effctor"/>
</dbReference>
<dbReference type="InterPro" id="IPR011006">
    <property type="entry name" value="CheY-like_superfamily"/>
</dbReference>
<evidence type="ECO:0000259" key="6">
    <source>
        <dbReference type="PROSITE" id="PS50043"/>
    </source>
</evidence>
<feature type="domain" description="Response regulatory" evidence="7">
    <location>
        <begin position="4"/>
        <end position="120"/>
    </location>
</feature>
<dbReference type="InterPro" id="IPR058245">
    <property type="entry name" value="NreC/VraR/RcsB-like_REC"/>
</dbReference>
<evidence type="ECO:0000256" key="4">
    <source>
        <dbReference type="ARBA" id="ARBA00023163"/>
    </source>
</evidence>
<dbReference type="PANTHER" id="PTHR43214:SF24">
    <property type="entry name" value="TRANSCRIPTIONAL REGULATORY PROTEIN NARL-RELATED"/>
    <property type="match status" value="1"/>
</dbReference>
<evidence type="ECO:0000256" key="1">
    <source>
        <dbReference type="ARBA" id="ARBA00022553"/>
    </source>
</evidence>
<gene>
    <name evidence="8" type="ORF">SAMN04487894_12453</name>
</gene>
<dbReference type="SMART" id="SM00448">
    <property type="entry name" value="REC"/>
    <property type="match status" value="1"/>
</dbReference>